<evidence type="ECO:0000256" key="5">
    <source>
        <dbReference type="ARBA" id="ARBA00007434"/>
    </source>
</evidence>
<dbReference type="SMART" id="SM00504">
    <property type="entry name" value="Ubox"/>
    <property type="match status" value="1"/>
</dbReference>
<dbReference type="Pfam" id="PF10408">
    <property type="entry name" value="Ufd2P_core"/>
    <property type="match status" value="2"/>
</dbReference>
<feature type="region of interest" description="Disordered" evidence="11">
    <location>
        <begin position="1"/>
        <end position="43"/>
    </location>
</feature>
<comment type="subcellular location">
    <subcellularLocation>
        <location evidence="3">Cytoplasm</location>
    </subcellularLocation>
    <subcellularLocation>
        <location evidence="2">Nucleus</location>
    </subcellularLocation>
</comment>
<evidence type="ECO:0000256" key="4">
    <source>
        <dbReference type="ARBA" id="ARBA00004906"/>
    </source>
</evidence>
<keyword evidence="14" id="KW-1185">Reference proteome</keyword>
<dbReference type="GO" id="GO:0006511">
    <property type="term" value="P:ubiquitin-dependent protein catabolic process"/>
    <property type="evidence" value="ECO:0007669"/>
    <property type="project" value="InterPro"/>
</dbReference>
<dbReference type="PANTHER" id="PTHR13931:SF2">
    <property type="entry name" value="UBIQUITIN CONJUGATION FACTOR E4 B"/>
    <property type="match status" value="1"/>
</dbReference>
<feature type="region of interest" description="Disordered" evidence="11">
    <location>
        <begin position="1042"/>
        <end position="1063"/>
    </location>
</feature>
<feature type="domain" description="U-box" evidence="12">
    <location>
        <begin position="970"/>
        <end position="1058"/>
    </location>
</feature>
<evidence type="ECO:0000256" key="6">
    <source>
        <dbReference type="ARBA" id="ARBA00012483"/>
    </source>
</evidence>
<sequence length="1063" mass="119439">MPENGSQGLIVFDDSMGVGVGRGEAPSPAPKPIPKPSPKRPLVEESIVQPAKAISPKKAPPSAIFDLARWESETVGRVFNVTLDRTQAEAHNWEIVWLKDLANDLSAESLNTPKPTPSVEIADRLLIARLEMDPQGGMSDDAELLTIISCFPPELTVFEYLVQCWQRVNAARIALHKRGYVEASITRADAILDQLRDLIISYTGLTIQDPTMFPQPQTSKVLGTRELVIPLLALSSSTPLGSSGTTSLAPHEVEPFISDLARRFEDDDLENTLGDVVMEIVNVIRSDAGGLAGTSVGTESWRAGMGAFEALVPTKSIAAMLTRLPPWNDVGATGPTFEHLTLLGPIARLGVFPREWPSIAETYFSNPERRTRDDVDASNVTLRNTLHSLQQSVFTIFNGIVRSGPQPREAVLDYFARALQLNLKRGGMHVDPATVASDGFMINLQSALLRFAEPFLDANFSKLNRVDPLYYAHSSRLDISEETRIMANANEAKAFHEAYTPTAPNFISDIFFLLSAYNHYGLVRTISAHDGLYKHVDDIHRRLEMVESDTSYQANKSPSCDSFEFPFLPFELISRSFMQDQRSKLHSQIFAYQVQLLDSNLIDRTIAFTTFSMAWLIRIADPVNSSKYPATPLTLPLPREVPDVFKMLPEYLIEDVIEFYLFLVRHSQDSLELSGKKELLEFSLTFLSSTWFIKNPYLKAKLVQILFYGTLAYKRERTGVLGPLLNSHPLALQHLMPVLMNFYVEVENTGASGQFYEKFGDRNIAYIFKVVWDNPVHREALNIEAIKLAEIYSIQLEMRDQQAWAARDPTERKEREEHLRTIEGHATSYTALGKSTVTLLKEFTAEAKAPWMSPELVDRLAAMLNYNLDALAGPKCQDLKVENMEKYRFNPKQLLSDILQVYLNLSDQPEFIKAVAGEGRSYRKELFERAAGIARKRSLKTEDEIETLRLFITKVEETKTMIEHEDDLGDVPDEFLDPILYTVMRDPVILPTSKITMDRSSIKAHLLSDAKDPFNRMPLSLEDVVPLKAKIDAFLIERRAPKSAPNIPSEESAKVVRPMDVDS</sequence>
<evidence type="ECO:0000256" key="2">
    <source>
        <dbReference type="ARBA" id="ARBA00004123"/>
    </source>
</evidence>
<proteinExistence type="inferred from homology"/>
<gene>
    <name evidence="13" type="ORF">BS47DRAFT_1373185</name>
</gene>
<comment type="catalytic activity">
    <reaction evidence="1">
        <text>S-ubiquitinyl-[E2 ubiquitin-conjugating enzyme]-L-cysteine + [acceptor protein]-L-lysine = [E2 ubiquitin-conjugating enzyme]-L-cysteine + N(6)-ubiquitinyl-[acceptor protein]-L-lysine.</text>
        <dbReference type="EC" id="2.3.2.27"/>
    </reaction>
</comment>
<evidence type="ECO:0000313" key="13">
    <source>
        <dbReference type="EMBL" id="KAF9510950.1"/>
    </source>
</evidence>
<evidence type="ECO:0000259" key="12">
    <source>
        <dbReference type="PROSITE" id="PS51698"/>
    </source>
</evidence>
<dbReference type="PROSITE" id="PS51698">
    <property type="entry name" value="U_BOX"/>
    <property type="match status" value="1"/>
</dbReference>
<organism evidence="13 14">
    <name type="scientific">Hydnum rufescens UP504</name>
    <dbReference type="NCBI Taxonomy" id="1448309"/>
    <lineage>
        <taxon>Eukaryota</taxon>
        <taxon>Fungi</taxon>
        <taxon>Dikarya</taxon>
        <taxon>Basidiomycota</taxon>
        <taxon>Agaricomycotina</taxon>
        <taxon>Agaricomycetes</taxon>
        <taxon>Cantharellales</taxon>
        <taxon>Hydnaceae</taxon>
        <taxon>Hydnum</taxon>
    </lineage>
</organism>
<dbReference type="GO" id="GO:0000151">
    <property type="term" value="C:ubiquitin ligase complex"/>
    <property type="evidence" value="ECO:0007669"/>
    <property type="project" value="InterPro"/>
</dbReference>
<dbReference type="Proteomes" id="UP000886523">
    <property type="component" value="Unassembled WGS sequence"/>
</dbReference>
<feature type="compositionally biased region" description="Basic and acidic residues" evidence="11">
    <location>
        <begin position="1051"/>
        <end position="1063"/>
    </location>
</feature>
<evidence type="ECO:0000256" key="3">
    <source>
        <dbReference type="ARBA" id="ARBA00004496"/>
    </source>
</evidence>
<dbReference type="Gene3D" id="3.30.40.10">
    <property type="entry name" value="Zinc/RING finger domain, C3HC4 (zinc finger)"/>
    <property type="match status" value="1"/>
</dbReference>
<dbReference type="InterPro" id="IPR019474">
    <property type="entry name" value="Ub_conjug_fac_E4_core"/>
</dbReference>
<dbReference type="InterPro" id="IPR003613">
    <property type="entry name" value="Ubox_domain"/>
</dbReference>
<accession>A0A9P6AS38</accession>
<evidence type="ECO:0000313" key="14">
    <source>
        <dbReference type="Proteomes" id="UP000886523"/>
    </source>
</evidence>
<dbReference type="InterPro" id="IPR013083">
    <property type="entry name" value="Znf_RING/FYVE/PHD"/>
</dbReference>
<evidence type="ECO:0000256" key="9">
    <source>
        <dbReference type="ARBA" id="ARBA00022786"/>
    </source>
</evidence>
<comment type="similarity">
    <text evidence="5">Belongs to the ubiquitin conjugation factor E4 family.</text>
</comment>
<dbReference type="GO" id="GO:0005737">
    <property type="term" value="C:cytoplasm"/>
    <property type="evidence" value="ECO:0007669"/>
    <property type="project" value="UniProtKB-SubCell"/>
</dbReference>
<dbReference type="PANTHER" id="PTHR13931">
    <property type="entry name" value="UBIQUITINATION FACTOR E4"/>
    <property type="match status" value="1"/>
</dbReference>
<dbReference type="EC" id="2.3.2.27" evidence="6"/>
<dbReference type="GO" id="GO:0034450">
    <property type="term" value="F:ubiquitin-ubiquitin ligase activity"/>
    <property type="evidence" value="ECO:0007669"/>
    <property type="project" value="InterPro"/>
</dbReference>
<dbReference type="Pfam" id="PF04564">
    <property type="entry name" value="U-box"/>
    <property type="match status" value="1"/>
</dbReference>
<dbReference type="GO" id="GO:0000209">
    <property type="term" value="P:protein polyubiquitination"/>
    <property type="evidence" value="ECO:0007669"/>
    <property type="project" value="TreeGrafter"/>
</dbReference>
<keyword evidence="10" id="KW-0539">Nucleus</keyword>
<comment type="caution">
    <text evidence="13">The sequence shown here is derived from an EMBL/GenBank/DDBJ whole genome shotgun (WGS) entry which is preliminary data.</text>
</comment>
<dbReference type="SUPFAM" id="SSF57850">
    <property type="entry name" value="RING/U-box"/>
    <property type="match status" value="1"/>
</dbReference>
<keyword evidence="8" id="KW-0808">Transferase</keyword>
<evidence type="ECO:0000256" key="10">
    <source>
        <dbReference type="ARBA" id="ARBA00023242"/>
    </source>
</evidence>
<evidence type="ECO:0000256" key="1">
    <source>
        <dbReference type="ARBA" id="ARBA00000900"/>
    </source>
</evidence>
<dbReference type="GO" id="GO:0036503">
    <property type="term" value="P:ERAD pathway"/>
    <property type="evidence" value="ECO:0007669"/>
    <property type="project" value="InterPro"/>
</dbReference>
<name>A0A9P6AS38_9AGAM</name>
<evidence type="ECO:0000256" key="7">
    <source>
        <dbReference type="ARBA" id="ARBA00022490"/>
    </source>
</evidence>
<dbReference type="EMBL" id="MU129007">
    <property type="protein sequence ID" value="KAF9510950.1"/>
    <property type="molecule type" value="Genomic_DNA"/>
</dbReference>
<protein>
    <recommendedName>
        <fullName evidence="6">RING-type E3 ubiquitin transferase</fullName>
        <ecNumber evidence="6">2.3.2.27</ecNumber>
    </recommendedName>
</protein>
<dbReference type="FunFam" id="3.30.40.10:FF:000055">
    <property type="entry name" value="Ubiquitin conjugation factor e4 a"/>
    <property type="match status" value="1"/>
</dbReference>
<dbReference type="GO" id="GO:0005634">
    <property type="term" value="C:nucleus"/>
    <property type="evidence" value="ECO:0007669"/>
    <property type="project" value="UniProtKB-SubCell"/>
</dbReference>
<dbReference type="OrthoDB" id="20295at2759"/>
<comment type="pathway">
    <text evidence="4">Protein modification; protein ubiquitination.</text>
</comment>
<reference evidence="13" key="1">
    <citation type="journal article" date="2020" name="Nat. Commun.">
        <title>Large-scale genome sequencing of mycorrhizal fungi provides insights into the early evolution of symbiotic traits.</title>
        <authorList>
            <person name="Miyauchi S."/>
            <person name="Kiss E."/>
            <person name="Kuo A."/>
            <person name="Drula E."/>
            <person name="Kohler A."/>
            <person name="Sanchez-Garcia M."/>
            <person name="Morin E."/>
            <person name="Andreopoulos B."/>
            <person name="Barry K.W."/>
            <person name="Bonito G."/>
            <person name="Buee M."/>
            <person name="Carver A."/>
            <person name="Chen C."/>
            <person name="Cichocki N."/>
            <person name="Clum A."/>
            <person name="Culley D."/>
            <person name="Crous P.W."/>
            <person name="Fauchery L."/>
            <person name="Girlanda M."/>
            <person name="Hayes R.D."/>
            <person name="Keri Z."/>
            <person name="LaButti K."/>
            <person name="Lipzen A."/>
            <person name="Lombard V."/>
            <person name="Magnuson J."/>
            <person name="Maillard F."/>
            <person name="Murat C."/>
            <person name="Nolan M."/>
            <person name="Ohm R.A."/>
            <person name="Pangilinan J."/>
            <person name="Pereira M.F."/>
            <person name="Perotto S."/>
            <person name="Peter M."/>
            <person name="Pfister S."/>
            <person name="Riley R."/>
            <person name="Sitrit Y."/>
            <person name="Stielow J.B."/>
            <person name="Szollosi G."/>
            <person name="Zifcakova L."/>
            <person name="Stursova M."/>
            <person name="Spatafora J.W."/>
            <person name="Tedersoo L."/>
            <person name="Vaario L.M."/>
            <person name="Yamada A."/>
            <person name="Yan M."/>
            <person name="Wang P."/>
            <person name="Xu J."/>
            <person name="Bruns T."/>
            <person name="Baldrian P."/>
            <person name="Vilgalys R."/>
            <person name="Dunand C."/>
            <person name="Henrissat B."/>
            <person name="Grigoriev I.V."/>
            <person name="Hibbett D."/>
            <person name="Nagy L.G."/>
            <person name="Martin F.M."/>
        </authorList>
    </citation>
    <scope>NUCLEOTIDE SEQUENCE</scope>
    <source>
        <strain evidence="13">UP504</strain>
    </source>
</reference>
<evidence type="ECO:0000256" key="11">
    <source>
        <dbReference type="SAM" id="MobiDB-lite"/>
    </source>
</evidence>
<dbReference type="AlphaFoldDB" id="A0A9P6AS38"/>
<keyword evidence="7" id="KW-0963">Cytoplasm</keyword>
<dbReference type="InterPro" id="IPR045132">
    <property type="entry name" value="UBE4"/>
</dbReference>
<evidence type="ECO:0000256" key="8">
    <source>
        <dbReference type="ARBA" id="ARBA00022679"/>
    </source>
</evidence>
<feature type="compositionally biased region" description="Pro residues" evidence="11">
    <location>
        <begin position="27"/>
        <end position="36"/>
    </location>
</feature>
<keyword evidence="9" id="KW-0833">Ubl conjugation pathway</keyword>